<organism evidence="2 3">
    <name type="scientific">Synoicihabitans lomoniglobus</name>
    <dbReference type="NCBI Taxonomy" id="2909285"/>
    <lineage>
        <taxon>Bacteria</taxon>
        <taxon>Pseudomonadati</taxon>
        <taxon>Verrucomicrobiota</taxon>
        <taxon>Opitutia</taxon>
        <taxon>Opitutales</taxon>
        <taxon>Opitutaceae</taxon>
        <taxon>Synoicihabitans</taxon>
    </lineage>
</organism>
<evidence type="ECO:0000256" key="1">
    <source>
        <dbReference type="ARBA" id="ARBA00022729"/>
    </source>
</evidence>
<sequence length="724" mass="74882">MNFALPLPVLCSPPAGARSRRSPALRVSLLFLALSLPAFTSRGQYFHPEIILYQDGVQPDNVYNTDPAETPGDTFDFILRAAPGTTVTELGELRTRYRGNYIPWQYENPPVNFYIAEGNTLIMDWANFGGQKSPQNDPYWAGANVYVQYDLFGVRPTGTVIFNRDFDISGGYAIQAGTGKAGGNLSVKSQGTVIFKGNFNSQGAYNGRSGDILLSNATVEFQGNVNNRSSDMLEGNAVMLHQSGPAGNIAITDSIVTFRGMVDSSVSRPDIFSAYDGGDHVISGSNSVVTFEQRVDQSGDGKNNRQEYDTGVGGALTISDGATVGYLGDLVSNGAAGGTAGGNGGGITISGPGTAVTFEGTVSRLPGLRSDNGAGRGGNFTLSGGTARFETGSALQIAREDGAGTAGILKLQGGTLEVPTLGWLTDPNSFRGAMTFTTGTLRTTASSAGAPVSLGASSALGAGFNTAATGDRTLDTKDNLTFDATVALNGAGSFTKAGTGTLTLAGVHTYTGDTVVSGGTLVINGFLASDTVSIGSGTTLGGSGSFGGLVTLQAGATLAPGNSPGTITFTDGLTLIDGSILDFELGTLSDMIAVTGGTLTGPSDGTVTLNFTNSGGFTAGTYTLFDFSSGATTLSNFDLTDFAFGSLISGYDYSLNFFGDTLQLTSVTSAVPEPATCAILFGFTALSFASIRRRRLYHNSCYRSTRLLNSRATPPKTSPPCRRR</sequence>
<dbReference type="Pfam" id="PF12951">
    <property type="entry name" value="PATR"/>
    <property type="match status" value="1"/>
</dbReference>
<dbReference type="SUPFAM" id="SSF51126">
    <property type="entry name" value="Pectin lyase-like"/>
    <property type="match status" value="1"/>
</dbReference>
<keyword evidence="3" id="KW-1185">Reference proteome</keyword>
<accession>A0AAE9ZWI7</accession>
<protein>
    <submittedName>
        <fullName evidence="2">Autotransporter-associated beta strand repeat-containing protein</fullName>
    </submittedName>
</protein>
<dbReference type="KEGG" id="slom:PXH66_01715"/>
<dbReference type="AlphaFoldDB" id="A0AAE9ZWI7"/>
<name>A0AAE9ZWI7_9BACT</name>
<evidence type="ECO:0000313" key="3">
    <source>
        <dbReference type="Proteomes" id="UP001218638"/>
    </source>
</evidence>
<dbReference type="InterPro" id="IPR011050">
    <property type="entry name" value="Pectin_lyase_fold/virulence"/>
</dbReference>
<dbReference type="InterPro" id="IPR012332">
    <property type="entry name" value="Autotransporter_pectin_lyase_C"/>
</dbReference>
<proteinExistence type="predicted"/>
<dbReference type="Proteomes" id="UP001218638">
    <property type="component" value="Chromosome"/>
</dbReference>
<dbReference type="Gene3D" id="2.160.20.20">
    <property type="match status" value="1"/>
</dbReference>
<keyword evidence="1" id="KW-0732">Signal</keyword>
<evidence type="ECO:0000313" key="2">
    <source>
        <dbReference type="EMBL" id="WED65566.1"/>
    </source>
</evidence>
<dbReference type="InterPro" id="IPR013425">
    <property type="entry name" value="Autotrns_rpt"/>
</dbReference>
<dbReference type="EMBL" id="CP119075">
    <property type="protein sequence ID" value="WED65566.1"/>
    <property type="molecule type" value="Genomic_DNA"/>
</dbReference>
<gene>
    <name evidence="2" type="ORF">PXH66_01715</name>
</gene>
<dbReference type="NCBIfam" id="TIGR02601">
    <property type="entry name" value="autotrns_rpt"/>
    <property type="match status" value="1"/>
</dbReference>
<dbReference type="RefSeq" id="WP_330928772.1">
    <property type="nucleotide sequence ID" value="NZ_CP119075.1"/>
</dbReference>
<reference evidence="2" key="1">
    <citation type="submission" date="2023-03" db="EMBL/GenBank/DDBJ databases">
        <title>Lomoglobus Profundus gen. nov., sp. nov., a novel member of the phylum Verrucomicrobia, isolated from deep-marine sediment of South China Sea.</title>
        <authorList>
            <person name="Ahmad T."/>
            <person name="Ishaq S.E."/>
            <person name="Wang F."/>
        </authorList>
    </citation>
    <scope>NUCLEOTIDE SEQUENCE</scope>
    <source>
        <strain evidence="2">LMO-M01</strain>
    </source>
</reference>